<comment type="caution">
    <text evidence="1">The sequence shown here is derived from an EMBL/GenBank/DDBJ whole genome shotgun (WGS) entry which is preliminary data.</text>
</comment>
<dbReference type="RefSeq" id="WP_171589536.1">
    <property type="nucleotide sequence ID" value="NZ_JABGBO010000022.1"/>
</dbReference>
<keyword evidence="2" id="KW-1185">Reference proteome</keyword>
<dbReference type="AlphaFoldDB" id="A0A7Y4LBN9"/>
<sequence>MTISVSIKKQACERLLHFHPKKTIAKELGVSPSVVRDWSFFLNRGDFAWISERSVTSRKSLHYQAMQYWIEHYPIGYSDVARLFGIRPSDLYTKLKRYIATSPSQSLPAKIRLWDCLRWYGTGDNMVDHNRISKMLKERLSKAKTKEQMDKEVHDILVTYESLFEEVLKDCKDELKKKELQLYLEQLREVLPSLLHVKS</sequence>
<reference evidence="1 2" key="1">
    <citation type="submission" date="2020-05" db="EMBL/GenBank/DDBJ databases">
        <authorList>
            <person name="Niu N."/>
        </authorList>
    </citation>
    <scope>NUCLEOTIDE SEQUENCE [LARGE SCALE GENOMIC DNA]</scope>
    <source>
        <strain evidence="1 2">LMG10982</strain>
    </source>
</reference>
<proteinExistence type="predicted"/>
<name>A0A7Y4LBN9_9BURK</name>
<organism evidence="1 2">
    <name type="scientific">Pelistega europaea</name>
    <dbReference type="NCBI Taxonomy" id="106147"/>
    <lineage>
        <taxon>Bacteria</taxon>
        <taxon>Pseudomonadati</taxon>
        <taxon>Pseudomonadota</taxon>
        <taxon>Betaproteobacteria</taxon>
        <taxon>Burkholderiales</taxon>
        <taxon>Alcaligenaceae</taxon>
        <taxon>Pelistega</taxon>
    </lineage>
</organism>
<dbReference type="EMBL" id="JABGBO010000022">
    <property type="protein sequence ID" value="NOL50552.1"/>
    <property type="molecule type" value="Genomic_DNA"/>
</dbReference>
<dbReference type="Proteomes" id="UP000541421">
    <property type="component" value="Unassembled WGS sequence"/>
</dbReference>
<evidence type="ECO:0000313" key="2">
    <source>
        <dbReference type="Proteomes" id="UP000541421"/>
    </source>
</evidence>
<gene>
    <name evidence="1" type="ORF">HKX40_10505</name>
</gene>
<evidence type="ECO:0000313" key="1">
    <source>
        <dbReference type="EMBL" id="NOL50552.1"/>
    </source>
</evidence>
<accession>A0A7Y4LBN9</accession>
<protein>
    <submittedName>
        <fullName evidence="1">Uncharacterized protein</fullName>
    </submittedName>
</protein>